<sequence>MKLLKMLSAVMLAAVLALNILGFSDGFLLAEYDQRGLRGQVGLLRAPGGEVTVAASIKGAVKGEVFVWKIFNTPVAPYEELLDLSEKHGLLLAETVVSLGELDLWQLVERPLVLKSLTTLRVVCGILRPTAPTVTYVASFITTLAGKMVFRQVDDGGQSVTGVRSTLVAASTKLKAPATLTWRLFNRRYESEDVSLSNMRDGCAALGHFPGSVVHEAIYPIPLGTTKAEARHYELERLPNLHM</sequence>
<keyword evidence="2" id="KW-1185">Reference proteome</keyword>
<dbReference type="AlphaFoldDB" id="A0A8J5N3J1"/>
<dbReference type="EMBL" id="JAHLQT010010484">
    <property type="protein sequence ID" value="KAG7172616.1"/>
    <property type="molecule type" value="Genomic_DNA"/>
</dbReference>
<gene>
    <name evidence="1" type="ORF">Hamer_G006826</name>
</gene>
<comment type="caution">
    <text evidence="1">The sequence shown here is derived from an EMBL/GenBank/DDBJ whole genome shotgun (WGS) entry which is preliminary data.</text>
</comment>
<evidence type="ECO:0000313" key="1">
    <source>
        <dbReference type="EMBL" id="KAG7172616.1"/>
    </source>
</evidence>
<name>A0A8J5N3J1_HOMAM</name>
<feature type="non-terminal residue" evidence="1">
    <location>
        <position position="1"/>
    </location>
</feature>
<reference evidence="1" key="1">
    <citation type="journal article" date="2021" name="Sci. Adv.">
        <title>The American lobster genome reveals insights on longevity, neural, and immune adaptations.</title>
        <authorList>
            <person name="Polinski J.M."/>
            <person name="Zimin A.V."/>
            <person name="Clark K.F."/>
            <person name="Kohn A.B."/>
            <person name="Sadowski N."/>
            <person name="Timp W."/>
            <person name="Ptitsyn A."/>
            <person name="Khanna P."/>
            <person name="Romanova D.Y."/>
            <person name="Williams P."/>
            <person name="Greenwood S.J."/>
            <person name="Moroz L.L."/>
            <person name="Walt D.R."/>
            <person name="Bodnar A.G."/>
        </authorList>
    </citation>
    <scope>NUCLEOTIDE SEQUENCE</scope>
    <source>
        <strain evidence="1">GMGI-L3</strain>
    </source>
</reference>
<proteinExistence type="predicted"/>
<protein>
    <submittedName>
        <fullName evidence="1">Uncharacterized protein</fullName>
    </submittedName>
</protein>
<evidence type="ECO:0000313" key="2">
    <source>
        <dbReference type="Proteomes" id="UP000747542"/>
    </source>
</evidence>
<organism evidence="1 2">
    <name type="scientific">Homarus americanus</name>
    <name type="common">American lobster</name>
    <dbReference type="NCBI Taxonomy" id="6706"/>
    <lineage>
        <taxon>Eukaryota</taxon>
        <taxon>Metazoa</taxon>
        <taxon>Ecdysozoa</taxon>
        <taxon>Arthropoda</taxon>
        <taxon>Crustacea</taxon>
        <taxon>Multicrustacea</taxon>
        <taxon>Malacostraca</taxon>
        <taxon>Eumalacostraca</taxon>
        <taxon>Eucarida</taxon>
        <taxon>Decapoda</taxon>
        <taxon>Pleocyemata</taxon>
        <taxon>Astacidea</taxon>
        <taxon>Nephropoidea</taxon>
        <taxon>Nephropidae</taxon>
        <taxon>Homarus</taxon>
    </lineage>
</organism>
<accession>A0A8J5N3J1</accession>
<dbReference type="Proteomes" id="UP000747542">
    <property type="component" value="Unassembled WGS sequence"/>
</dbReference>